<evidence type="ECO:0000313" key="2">
    <source>
        <dbReference type="Proteomes" id="UP000480178"/>
    </source>
</evidence>
<protein>
    <recommendedName>
        <fullName evidence="3">ATP-grasp domain-containing protein</fullName>
    </recommendedName>
</protein>
<dbReference type="Proteomes" id="UP000480178">
    <property type="component" value="Chromosome"/>
</dbReference>
<sequence length="266" mass="31348">MLYLKNGFSHKTILFYPQLPLWETEIFKIIKSLDYNITNNPHQKFDMVFNWEDITFRNEYPLLKELSKRYPIINYNCHDISKKRVEAVFQEIFGYSSFVDPTTHQGVCVQKNDLNAKHDGKIIQCPIKHIEPEYIYQKLLSFETADKLVADYRIPIFGSIIPFLVIRYKQPDTRFTKVVRVSVVDPTDLLSKEELENIRLFCQKIGLQYGELDMIRNKEDGRLYILDANNTPWSPPTSVELSKEQRQLMLRKGVEAFRHSFLTSLS</sequence>
<name>A0A6C0GN16_9BACT</name>
<evidence type="ECO:0000313" key="1">
    <source>
        <dbReference type="EMBL" id="QHT69441.1"/>
    </source>
</evidence>
<proteinExistence type="predicted"/>
<dbReference type="EMBL" id="CP048222">
    <property type="protein sequence ID" value="QHT69441.1"/>
    <property type="molecule type" value="Genomic_DNA"/>
</dbReference>
<dbReference type="KEGG" id="rhoz:GXP67_23760"/>
<dbReference type="RefSeq" id="WP_162445430.1">
    <property type="nucleotide sequence ID" value="NZ_CP048222.1"/>
</dbReference>
<dbReference type="Gene3D" id="3.30.470.20">
    <property type="entry name" value="ATP-grasp fold, B domain"/>
    <property type="match status" value="1"/>
</dbReference>
<accession>A0A6C0GN16</accession>
<dbReference type="AlphaFoldDB" id="A0A6C0GN16"/>
<keyword evidence="2" id="KW-1185">Reference proteome</keyword>
<reference evidence="1 2" key="1">
    <citation type="submission" date="2020-01" db="EMBL/GenBank/DDBJ databases">
        <authorList>
            <person name="Kim M.K."/>
        </authorList>
    </citation>
    <scope>NUCLEOTIDE SEQUENCE [LARGE SCALE GENOMIC DNA]</scope>
    <source>
        <strain evidence="1 2">172606-1</strain>
    </source>
</reference>
<evidence type="ECO:0008006" key="3">
    <source>
        <dbReference type="Google" id="ProtNLM"/>
    </source>
</evidence>
<organism evidence="1 2">
    <name type="scientific">Rhodocytophaga rosea</name>
    <dbReference type="NCBI Taxonomy" id="2704465"/>
    <lineage>
        <taxon>Bacteria</taxon>
        <taxon>Pseudomonadati</taxon>
        <taxon>Bacteroidota</taxon>
        <taxon>Cytophagia</taxon>
        <taxon>Cytophagales</taxon>
        <taxon>Rhodocytophagaceae</taxon>
        <taxon>Rhodocytophaga</taxon>
    </lineage>
</organism>
<gene>
    <name evidence="1" type="ORF">GXP67_23760</name>
</gene>